<dbReference type="InterPro" id="IPR002227">
    <property type="entry name" value="Tyrosinase_Cu-bd"/>
</dbReference>
<evidence type="ECO:0000256" key="3">
    <source>
        <dbReference type="ARBA" id="ARBA00023008"/>
    </source>
</evidence>
<dbReference type="PRINTS" id="PR00092">
    <property type="entry name" value="TYROSINASE"/>
</dbReference>
<protein>
    <submittedName>
        <fullName evidence="5">Tyrosinase</fullName>
    </submittedName>
</protein>
<accession>A0A3T0JWD4</accession>
<evidence type="ECO:0000259" key="4">
    <source>
        <dbReference type="PROSITE" id="PS00498"/>
    </source>
</evidence>
<feature type="domain" description="Tyrosinase copper-binding" evidence="4">
    <location>
        <begin position="211"/>
        <end position="222"/>
    </location>
</feature>
<dbReference type="Proteomes" id="UP000282760">
    <property type="component" value="Chromosome"/>
</dbReference>
<evidence type="ECO:0000313" key="5">
    <source>
        <dbReference type="EMBL" id="AZV27753.1"/>
    </source>
</evidence>
<dbReference type="Gene3D" id="1.10.1280.10">
    <property type="entry name" value="Di-copper center containing domain from catechol oxidase"/>
    <property type="match status" value="1"/>
</dbReference>
<dbReference type="PROSITE" id="PS00498">
    <property type="entry name" value="TYROSINASE_2"/>
    <property type="match status" value="1"/>
</dbReference>
<dbReference type="AlphaFoldDB" id="A0A3T0JWD4"/>
<gene>
    <name evidence="5" type="ORF">CT157_17635</name>
</gene>
<dbReference type="GO" id="GO:0046872">
    <property type="term" value="F:metal ion binding"/>
    <property type="evidence" value="ECO:0007669"/>
    <property type="project" value="UniProtKB-KW"/>
</dbReference>
<name>A0A3T0JWD4_PSESX</name>
<keyword evidence="2" id="KW-0479">Metal-binding</keyword>
<dbReference type="Pfam" id="PF00264">
    <property type="entry name" value="Tyrosinase"/>
    <property type="match status" value="1"/>
</dbReference>
<dbReference type="SUPFAM" id="SSF48056">
    <property type="entry name" value="Di-copper centre-containing domain"/>
    <property type="match status" value="1"/>
</dbReference>
<keyword evidence="3" id="KW-0186">Copper</keyword>
<comment type="similarity">
    <text evidence="1">Belongs to the tyrosinase family.</text>
</comment>
<dbReference type="InterPro" id="IPR008922">
    <property type="entry name" value="Di-copper_centre_dom_sf"/>
</dbReference>
<evidence type="ECO:0000256" key="2">
    <source>
        <dbReference type="ARBA" id="ARBA00022723"/>
    </source>
</evidence>
<dbReference type="EMBL" id="CP024646">
    <property type="protein sequence ID" value="AZV27753.1"/>
    <property type="molecule type" value="Genomic_DNA"/>
</dbReference>
<dbReference type="GO" id="GO:0016491">
    <property type="term" value="F:oxidoreductase activity"/>
    <property type="evidence" value="ECO:0007669"/>
    <property type="project" value="InterPro"/>
</dbReference>
<organism evidence="5 6">
    <name type="scientific">Pseudomonas syringae</name>
    <dbReference type="NCBI Taxonomy" id="317"/>
    <lineage>
        <taxon>Bacteria</taxon>
        <taxon>Pseudomonadati</taxon>
        <taxon>Pseudomonadota</taxon>
        <taxon>Gammaproteobacteria</taxon>
        <taxon>Pseudomonadales</taxon>
        <taxon>Pseudomonadaceae</taxon>
        <taxon>Pseudomonas</taxon>
    </lineage>
</organism>
<evidence type="ECO:0000313" key="6">
    <source>
        <dbReference type="Proteomes" id="UP000282760"/>
    </source>
</evidence>
<sequence length="289" mass="33032">MDIRRNHRDLTPEQKHAFVNAILILKNQSPSVLRPGQQSRYDDFVQIHKNSMGRGNPIFPNPHGTPLFFPWHRILIRQFELELQAAANNPTITLPYWNWSMSGADDPFTDDFMGRDGDPAQNQRVTIGPFAFQRRLFGIKVWDGETGDAGLRRNFGADAPPLPSAQDVESVLNRTPYWSEPAGWENLMETMHNGVHAWIGGNMREAASPNDPLFFLHHCYLDYLWERWKRNHPTEPVIAFPENAPHGMLGSTLMFSPDNEPAPWLQPFRVEQTLNTASLDYGYADLDQG</sequence>
<evidence type="ECO:0000256" key="1">
    <source>
        <dbReference type="ARBA" id="ARBA00009928"/>
    </source>
</evidence>
<proteinExistence type="inferred from homology"/>
<reference evidence="5 6" key="1">
    <citation type="submission" date="2017-11" db="EMBL/GenBank/DDBJ databases">
        <title>Effect of PGPRs.</title>
        <authorList>
            <person name="Oliva R."/>
            <person name="Nong J."/>
            <person name="Roman V."/>
        </authorList>
    </citation>
    <scope>NUCLEOTIDE SEQUENCE [LARGE SCALE GENOMIC DNA]</scope>
    <source>
        <strain evidence="5">Inb918</strain>
    </source>
</reference>
<dbReference type="PANTHER" id="PTHR11474:SF126">
    <property type="entry name" value="TYROSINASE-LIKE PROTEIN TYR-1-RELATED"/>
    <property type="match status" value="1"/>
</dbReference>
<dbReference type="InterPro" id="IPR050316">
    <property type="entry name" value="Tyrosinase/Hemocyanin"/>
</dbReference>
<dbReference type="PANTHER" id="PTHR11474">
    <property type="entry name" value="TYROSINASE FAMILY MEMBER"/>
    <property type="match status" value="1"/>
</dbReference>